<reference evidence="1 2" key="1">
    <citation type="submission" date="2018-11" db="EMBL/GenBank/DDBJ databases">
        <authorList>
            <consortium name="Pathogen Informatics"/>
        </authorList>
    </citation>
    <scope>NUCLEOTIDE SEQUENCE [LARGE SCALE GENOMIC DNA]</scope>
    <source>
        <strain evidence="1 2">Zambia</strain>
    </source>
</reference>
<organism evidence="1 2">
    <name type="scientific">Schistosoma margrebowiei</name>
    <dbReference type="NCBI Taxonomy" id="48269"/>
    <lineage>
        <taxon>Eukaryota</taxon>
        <taxon>Metazoa</taxon>
        <taxon>Spiralia</taxon>
        <taxon>Lophotrochozoa</taxon>
        <taxon>Platyhelminthes</taxon>
        <taxon>Trematoda</taxon>
        <taxon>Digenea</taxon>
        <taxon>Strigeidida</taxon>
        <taxon>Schistosomatoidea</taxon>
        <taxon>Schistosomatidae</taxon>
        <taxon>Schistosoma</taxon>
    </lineage>
</organism>
<accession>A0A183MF06</accession>
<sequence length="234" mass="25929">MEADSNKEESATTEAHGESINSAGIGFQEPFKSLASAFPICHFHSAYLRISHFIPLQKSLQGTTSVDVTSFNVAPYITPIYSNNSHRYLPFDLFKSGLLGPEISPAKAWVQSYNRVSTPEGGALWIADTNGQMCSPDITANPIFLFLPFIEPVSTSENATRMMAHVLLQTSIDFTVYSPTDGFTEYYKQDGQTEPADPLNVFMQQQTLVPEFLDVASSNLHFSNFVQKKFHITG</sequence>
<dbReference type="STRING" id="48269.A0A183MF06"/>
<protein>
    <submittedName>
        <fullName evidence="1">Uncharacterized protein</fullName>
    </submittedName>
</protein>
<evidence type="ECO:0000313" key="1">
    <source>
        <dbReference type="EMBL" id="VDP16287.1"/>
    </source>
</evidence>
<dbReference type="Proteomes" id="UP000277204">
    <property type="component" value="Unassembled WGS sequence"/>
</dbReference>
<evidence type="ECO:0000313" key="2">
    <source>
        <dbReference type="Proteomes" id="UP000277204"/>
    </source>
</evidence>
<proteinExistence type="predicted"/>
<dbReference type="AlphaFoldDB" id="A0A183MF06"/>
<dbReference type="EMBL" id="UZAI01016803">
    <property type="protein sequence ID" value="VDP16287.1"/>
    <property type="molecule type" value="Genomic_DNA"/>
</dbReference>
<keyword evidence="2" id="KW-1185">Reference proteome</keyword>
<name>A0A183MF06_9TREM</name>
<gene>
    <name evidence="1" type="ORF">SMRZ_LOCUS14631</name>
</gene>